<gene>
    <name evidence="1" type="ORF">SMTD_LOCUS20598</name>
</gene>
<dbReference type="EMBL" id="UZAL01044871">
    <property type="protein sequence ID" value="VDP82898.1"/>
    <property type="molecule type" value="Genomic_DNA"/>
</dbReference>
<proteinExistence type="predicted"/>
<dbReference type="AlphaFoldDB" id="A0A183Q1W2"/>
<name>A0A183Q1W2_9TREM</name>
<evidence type="ECO:0000313" key="2">
    <source>
        <dbReference type="Proteomes" id="UP000269396"/>
    </source>
</evidence>
<accession>A0A183Q1W2</accession>
<organism evidence="1 2">
    <name type="scientific">Schistosoma mattheei</name>
    <dbReference type="NCBI Taxonomy" id="31246"/>
    <lineage>
        <taxon>Eukaryota</taxon>
        <taxon>Metazoa</taxon>
        <taxon>Spiralia</taxon>
        <taxon>Lophotrochozoa</taxon>
        <taxon>Platyhelminthes</taxon>
        <taxon>Trematoda</taxon>
        <taxon>Digenea</taxon>
        <taxon>Strigeidida</taxon>
        <taxon>Schistosomatoidea</taxon>
        <taxon>Schistosomatidae</taxon>
        <taxon>Schistosoma</taxon>
    </lineage>
</organism>
<keyword evidence="2" id="KW-1185">Reference proteome</keyword>
<protein>
    <submittedName>
        <fullName evidence="1">Uncharacterized protein</fullName>
    </submittedName>
</protein>
<sequence>MNFLPQLENEPQRLNCFTIKLPIYNETTKFTFNCPLIPCKLYEISIRLLYQNQFINEFNCKRRFIRNGLVDSLVGLKFPNNIVLFNEEWKCILQN</sequence>
<reference evidence="1 2" key="1">
    <citation type="submission" date="2018-11" db="EMBL/GenBank/DDBJ databases">
        <authorList>
            <consortium name="Pathogen Informatics"/>
        </authorList>
    </citation>
    <scope>NUCLEOTIDE SEQUENCE [LARGE SCALE GENOMIC DNA]</scope>
    <source>
        <strain>Denwood</strain>
        <strain evidence="2">Zambia</strain>
    </source>
</reference>
<dbReference type="Proteomes" id="UP000269396">
    <property type="component" value="Unassembled WGS sequence"/>
</dbReference>
<evidence type="ECO:0000313" key="1">
    <source>
        <dbReference type="EMBL" id="VDP82898.1"/>
    </source>
</evidence>